<feature type="transmembrane region" description="Helical" evidence="6">
    <location>
        <begin position="20"/>
        <end position="39"/>
    </location>
</feature>
<dbReference type="Pfam" id="PF00512">
    <property type="entry name" value="HisKA"/>
    <property type="match status" value="1"/>
</dbReference>
<comment type="caution">
    <text evidence="8">The sequence shown here is derived from an EMBL/GenBank/DDBJ whole genome shotgun (WGS) entry which is preliminary data.</text>
</comment>
<reference evidence="8 9" key="1">
    <citation type="submission" date="2021-10" db="EMBL/GenBank/DDBJ databases">
        <title>Anaerobic single-cell dispensing facilitates the cultivation of human gut bacteria.</title>
        <authorList>
            <person name="Afrizal A."/>
        </authorList>
    </citation>
    <scope>NUCLEOTIDE SEQUENCE [LARGE SCALE GENOMIC DNA]</scope>
    <source>
        <strain evidence="8 9">CLA-AA-H273</strain>
    </source>
</reference>
<comment type="catalytic activity">
    <reaction evidence="1">
        <text>ATP + protein L-histidine = ADP + protein N-phospho-L-histidine.</text>
        <dbReference type="EC" id="2.7.13.3"/>
    </reaction>
</comment>
<evidence type="ECO:0000259" key="7">
    <source>
        <dbReference type="PROSITE" id="PS50109"/>
    </source>
</evidence>
<evidence type="ECO:0000256" key="3">
    <source>
        <dbReference type="ARBA" id="ARBA00022679"/>
    </source>
</evidence>
<evidence type="ECO:0000256" key="2">
    <source>
        <dbReference type="ARBA" id="ARBA00012438"/>
    </source>
</evidence>
<dbReference type="InterPro" id="IPR036097">
    <property type="entry name" value="HisK_dim/P_sf"/>
</dbReference>
<evidence type="ECO:0000256" key="6">
    <source>
        <dbReference type="SAM" id="Phobius"/>
    </source>
</evidence>
<evidence type="ECO:0000256" key="4">
    <source>
        <dbReference type="ARBA" id="ARBA00022777"/>
    </source>
</evidence>
<dbReference type="Proteomes" id="UP001197795">
    <property type="component" value="Unassembled WGS sequence"/>
</dbReference>
<evidence type="ECO:0000313" key="9">
    <source>
        <dbReference type="Proteomes" id="UP001197795"/>
    </source>
</evidence>
<organism evidence="8 9">
    <name type="scientific">Waltera acetigignens</name>
    <dbReference type="NCBI Taxonomy" id="2981769"/>
    <lineage>
        <taxon>Bacteria</taxon>
        <taxon>Bacillati</taxon>
        <taxon>Bacillota</taxon>
        <taxon>Clostridia</taxon>
        <taxon>Lachnospirales</taxon>
        <taxon>Lachnospiraceae</taxon>
        <taxon>Waltera</taxon>
    </lineage>
</organism>
<protein>
    <recommendedName>
        <fullName evidence="2">histidine kinase</fullName>
        <ecNumber evidence="2">2.7.13.3</ecNumber>
    </recommendedName>
</protein>
<keyword evidence="6" id="KW-0472">Membrane</keyword>
<dbReference type="InterPro" id="IPR036890">
    <property type="entry name" value="HATPase_C_sf"/>
</dbReference>
<dbReference type="PANTHER" id="PTHR43047">
    <property type="entry name" value="TWO-COMPONENT HISTIDINE PROTEIN KINASE"/>
    <property type="match status" value="1"/>
</dbReference>
<evidence type="ECO:0000256" key="1">
    <source>
        <dbReference type="ARBA" id="ARBA00000085"/>
    </source>
</evidence>
<dbReference type="Pfam" id="PF02518">
    <property type="entry name" value="HATPase_c"/>
    <property type="match status" value="1"/>
</dbReference>
<dbReference type="EMBL" id="JAJEPV010000011">
    <property type="protein sequence ID" value="MCC2119190.1"/>
    <property type="molecule type" value="Genomic_DNA"/>
</dbReference>
<evidence type="ECO:0000313" key="8">
    <source>
        <dbReference type="EMBL" id="MCC2119190.1"/>
    </source>
</evidence>
<dbReference type="GO" id="GO:0000155">
    <property type="term" value="F:phosphorelay sensor kinase activity"/>
    <property type="evidence" value="ECO:0007669"/>
    <property type="project" value="InterPro"/>
</dbReference>
<dbReference type="PROSITE" id="PS50109">
    <property type="entry name" value="HIS_KIN"/>
    <property type="match status" value="1"/>
</dbReference>
<proteinExistence type="predicted"/>
<dbReference type="Gene3D" id="3.30.565.10">
    <property type="entry name" value="Histidine kinase-like ATPase, C-terminal domain"/>
    <property type="match status" value="1"/>
</dbReference>
<dbReference type="CDD" id="cd00082">
    <property type="entry name" value="HisKA"/>
    <property type="match status" value="1"/>
</dbReference>
<name>A0AAE3D7V1_9FIRM</name>
<dbReference type="EC" id="2.7.13.3" evidence="2"/>
<keyword evidence="6" id="KW-1133">Transmembrane helix</keyword>
<dbReference type="RefSeq" id="WP_227733040.1">
    <property type="nucleotide sequence ID" value="NZ_JAJEPV010000011.1"/>
</dbReference>
<keyword evidence="5" id="KW-0902">Two-component regulatory system</keyword>
<keyword evidence="4 8" id="KW-0418">Kinase</keyword>
<dbReference type="Gene3D" id="1.10.287.130">
    <property type="match status" value="1"/>
</dbReference>
<evidence type="ECO:0000256" key="5">
    <source>
        <dbReference type="ARBA" id="ARBA00023012"/>
    </source>
</evidence>
<dbReference type="SUPFAM" id="SSF47384">
    <property type="entry name" value="Homodimeric domain of signal transducing histidine kinase"/>
    <property type="match status" value="1"/>
</dbReference>
<keyword evidence="3" id="KW-0808">Transferase</keyword>
<accession>A0AAE3D7V1</accession>
<feature type="domain" description="Histidine kinase" evidence="7">
    <location>
        <begin position="49"/>
        <end position="189"/>
    </location>
</feature>
<sequence length="208" mass="24358">MLIKEHSQRKEHNDAQDNAFYFVLIVSIVNDIIGLTHLVQEEDNIQVIREYLRNIDTSSDFLLGLINDILDMSKIENGELTLKEDTYTKGEFVNSINTVVKPLMDNRDINFVFQMNTHIDCIRVDRLRYNQIFFNLLSNAAKFTPRGGIVEFLFESIPPKDDKVGIRFRVRDNGIGMSPEFLPHLYDPFSQEPRWETRSREPVWDYPS</sequence>
<dbReference type="InterPro" id="IPR003661">
    <property type="entry name" value="HisK_dim/P_dom"/>
</dbReference>
<keyword evidence="6" id="KW-0812">Transmembrane</keyword>
<gene>
    <name evidence="8" type="ORF">LKD75_06200</name>
</gene>
<dbReference type="SUPFAM" id="SSF55874">
    <property type="entry name" value="ATPase domain of HSP90 chaperone/DNA topoisomerase II/histidine kinase"/>
    <property type="match status" value="1"/>
</dbReference>
<dbReference type="AlphaFoldDB" id="A0AAE3D7V1"/>
<dbReference type="InterPro" id="IPR003594">
    <property type="entry name" value="HATPase_dom"/>
</dbReference>
<keyword evidence="9" id="KW-1185">Reference proteome</keyword>
<dbReference type="InterPro" id="IPR005467">
    <property type="entry name" value="His_kinase_dom"/>
</dbReference>